<evidence type="ECO:0000256" key="1">
    <source>
        <dbReference type="SAM" id="MobiDB-lite"/>
    </source>
</evidence>
<dbReference type="Proteomes" id="UP000266239">
    <property type="component" value="Unassembled WGS sequence"/>
</dbReference>
<dbReference type="AlphaFoldDB" id="A0A397BIF1"/>
<feature type="region of interest" description="Disordered" evidence="1">
    <location>
        <begin position="104"/>
        <end position="129"/>
    </location>
</feature>
<evidence type="ECO:0000313" key="3">
    <source>
        <dbReference type="Proteomes" id="UP000266239"/>
    </source>
</evidence>
<dbReference type="EMBL" id="QUTA01004683">
    <property type="protein sequence ID" value="RHY18802.1"/>
    <property type="molecule type" value="Genomic_DNA"/>
</dbReference>
<accession>A0A397BIF1</accession>
<gene>
    <name evidence="2" type="ORF">DYB25_003462</name>
</gene>
<evidence type="ECO:0000313" key="2">
    <source>
        <dbReference type="EMBL" id="RHY18802.1"/>
    </source>
</evidence>
<feature type="region of interest" description="Disordered" evidence="1">
    <location>
        <begin position="57"/>
        <end position="76"/>
    </location>
</feature>
<proteinExistence type="predicted"/>
<reference evidence="2 3" key="1">
    <citation type="submission" date="2018-08" db="EMBL/GenBank/DDBJ databases">
        <title>Aphanomyces genome sequencing and annotation.</title>
        <authorList>
            <person name="Minardi D."/>
            <person name="Oidtmann B."/>
            <person name="Van Der Giezen M."/>
            <person name="Studholme D.J."/>
        </authorList>
    </citation>
    <scope>NUCLEOTIDE SEQUENCE [LARGE SCALE GENOMIC DNA]</scope>
    <source>
        <strain evidence="2 3">Yx</strain>
    </source>
</reference>
<organism evidence="2 3">
    <name type="scientific">Aphanomyces astaci</name>
    <name type="common">Crayfish plague agent</name>
    <dbReference type="NCBI Taxonomy" id="112090"/>
    <lineage>
        <taxon>Eukaryota</taxon>
        <taxon>Sar</taxon>
        <taxon>Stramenopiles</taxon>
        <taxon>Oomycota</taxon>
        <taxon>Saprolegniomycetes</taxon>
        <taxon>Saprolegniales</taxon>
        <taxon>Verrucalvaceae</taxon>
        <taxon>Aphanomyces</taxon>
    </lineage>
</organism>
<feature type="compositionally biased region" description="Basic and acidic residues" evidence="1">
    <location>
        <begin position="63"/>
        <end position="74"/>
    </location>
</feature>
<protein>
    <submittedName>
        <fullName evidence="2">Uncharacterized protein</fullName>
    </submittedName>
</protein>
<sequence>MTNDRKAGYRWNGNDGKRCRRRCIPTATSMATGLIHSFTRLKCQHSMAHGSTTWTRASTIRDTTPKNADDDQRPHSACTSAVNAWRSYVRRLYHVIMKAIPLDVRKPSAASSPRVEAAAAQTTHTTSAT</sequence>
<comment type="caution">
    <text evidence="2">The sequence shown here is derived from an EMBL/GenBank/DDBJ whole genome shotgun (WGS) entry which is preliminary data.</text>
</comment>
<name>A0A397BIF1_APHAT</name>
<feature type="compositionally biased region" description="Low complexity" evidence="1">
    <location>
        <begin position="108"/>
        <end position="129"/>
    </location>
</feature>